<dbReference type="GO" id="GO:0070180">
    <property type="term" value="F:large ribosomal subunit rRNA binding"/>
    <property type="evidence" value="ECO:0007669"/>
    <property type="project" value="UniProtKB-UniRule"/>
</dbReference>
<keyword evidence="5 6" id="KW-0687">Ribonucleoprotein</keyword>
<evidence type="ECO:0000313" key="8">
    <source>
        <dbReference type="EMBL" id="ACL11483.1"/>
    </source>
</evidence>
<dbReference type="GO" id="GO:0003735">
    <property type="term" value="F:structural constituent of ribosome"/>
    <property type="evidence" value="ECO:0007669"/>
    <property type="project" value="InterPro"/>
</dbReference>
<dbReference type="eggNOG" id="arCOG04089">
    <property type="taxonomic scope" value="Archaea"/>
</dbReference>
<dbReference type="AlphaFoldDB" id="B8D5V2"/>
<dbReference type="CDD" id="cd01418">
    <property type="entry name" value="Ribosomal_L19e_A"/>
    <property type="match status" value="1"/>
</dbReference>
<dbReference type="InterPro" id="IPR039547">
    <property type="entry name" value="Ribosomal_eL19"/>
</dbReference>
<keyword evidence="3 6" id="KW-0694">RNA-binding</keyword>
<dbReference type="InterPro" id="IPR057260">
    <property type="entry name" value="Ribosomal_L19e_C"/>
</dbReference>
<evidence type="ECO:0000256" key="3">
    <source>
        <dbReference type="ARBA" id="ARBA00022884"/>
    </source>
</evidence>
<dbReference type="KEGG" id="dka:DKAM_1157"/>
<dbReference type="InterPro" id="IPR057259">
    <property type="entry name" value="Ribosomal_L19e"/>
</dbReference>
<dbReference type="RefSeq" id="WP_012608824.1">
    <property type="nucleotide sequence ID" value="NC_011766.1"/>
</dbReference>
<evidence type="ECO:0000256" key="5">
    <source>
        <dbReference type="ARBA" id="ARBA00023274"/>
    </source>
</evidence>
<dbReference type="SUPFAM" id="SSF48140">
    <property type="entry name" value="Ribosomal protein L19 (L19e)"/>
    <property type="match status" value="1"/>
</dbReference>
<dbReference type="SMART" id="SM01416">
    <property type="entry name" value="Ribosomal_L19e"/>
    <property type="match status" value="1"/>
</dbReference>
<dbReference type="PANTHER" id="PTHR10722">
    <property type="entry name" value="60S RIBOSOMAL PROTEIN L19"/>
    <property type="match status" value="1"/>
</dbReference>
<dbReference type="Pfam" id="PF01280">
    <property type="entry name" value="Ribosomal_L19e"/>
    <property type="match status" value="1"/>
</dbReference>
<name>B8D5V2_DESA1</name>
<dbReference type="GO" id="GO:0022625">
    <property type="term" value="C:cytosolic large ribosomal subunit"/>
    <property type="evidence" value="ECO:0007669"/>
    <property type="project" value="InterPro"/>
</dbReference>
<keyword evidence="4 6" id="KW-0689">Ribosomal protein</keyword>
<dbReference type="FunFam" id="1.10.1650.10:FF:000001">
    <property type="entry name" value="Ribosomal protein L19"/>
    <property type="match status" value="1"/>
</dbReference>
<dbReference type="HAMAP" id="MF_01475">
    <property type="entry name" value="Ribosomal_eL19"/>
    <property type="match status" value="1"/>
</dbReference>
<dbReference type="InterPro" id="IPR033936">
    <property type="entry name" value="Ribosomal_eL19_arc"/>
</dbReference>
<dbReference type="Gene3D" id="1.10.1650.10">
    <property type="match status" value="1"/>
</dbReference>
<evidence type="ECO:0000256" key="1">
    <source>
        <dbReference type="ARBA" id="ARBA00011082"/>
    </source>
</evidence>
<proteinExistence type="inferred from homology"/>
<feature type="domain" description="Large ribosomal subunit protein eL19" evidence="7">
    <location>
        <begin position="3"/>
        <end position="146"/>
    </location>
</feature>
<dbReference type="GO" id="GO:0006412">
    <property type="term" value="P:translation"/>
    <property type="evidence" value="ECO:0007669"/>
    <property type="project" value="UniProtKB-UniRule"/>
</dbReference>
<comment type="subunit">
    <text evidence="6">Part of the 50S ribosomal subunit.</text>
</comment>
<protein>
    <recommendedName>
        <fullName evidence="6">Large ribosomal subunit protein eL19</fullName>
    </recommendedName>
</protein>
<evidence type="ECO:0000256" key="6">
    <source>
        <dbReference type="HAMAP-Rule" id="MF_01475"/>
    </source>
</evidence>
<dbReference type="HOGENOM" id="CLU_083919_1_1_2"/>
<evidence type="ECO:0000313" key="9">
    <source>
        <dbReference type="Proteomes" id="UP000006903"/>
    </source>
</evidence>
<evidence type="ECO:0000256" key="4">
    <source>
        <dbReference type="ARBA" id="ARBA00022980"/>
    </source>
</evidence>
<organism evidence="8 9">
    <name type="scientific">Desulfurococcus amylolyticus (strain DSM 18924 / JCM 16383 / VKM B-2413 / 1221n)</name>
    <name type="common">Desulfurococcus kamchatkensis</name>
    <dbReference type="NCBI Taxonomy" id="490899"/>
    <lineage>
        <taxon>Archaea</taxon>
        <taxon>Thermoproteota</taxon>
        <taxon>Thermoprotei</taxon>
        <taxon>Desulfurococcales</taxon>
        <taxon>Desulfurococcaceae</taxon>
        <taxon>Desulfurococcus</taxon>
    </lineage>
</organism>
<evidence type="ECO:0000256" key="2">
    <source>
        <dbReference type="ARBA" id="ARBA00022730"/>
    </source>
</evidence>
<dbReference type="InterPro" id="IPR000196">
    <property type="entry name" value="Ribosomal_eL19_dom"/>
</dbReference>
<dbReference type="Gene3D" id="1.10.1200.240">
    <property type="match status" value="1"/>
</dbReference>
<dbReference type="Proteomes" id="UP000006903">
    <property type="component" value="Chromosome"/>
</dbReference>
<comment type="similarity">
    <text evidence="1 6">Belongs to the eukaryotic ribosomal protein eL19 family.</text>
</comment>
<dbReference type="InterPro" id="IPR015972">
    <property type="entry name" value="Ribosomal_eL19_dom1"/>
</dbReference>
<evidence type="ECO:0000259" key="7">
    <source>
        <dbReference type="SMART" id="SM01416"/>
    </source>
</evidence>
<sequence length="152" mass="17776">MSDLTLQKRLAADLLGVGVSRIRVDPGRIEDIEAAITREDVRRLIKEGAIWVAPKHGIAGYSSKVRHKQRVKGRRRGHGKRKGSKTARLDEKEVWMNKIRKIRRYLRYLRDRKLIDARTYRRLYMLAKGGYFNSLSSLKLHLKENNILKEVK</sequence>
<keyword evidence="2 6" id="KW-0699">rRNA-binding</keyword>
<gene>
    <name evidence="6" type="primary">rpl19e</name>
    <name evidence="8" type="ordered locus">DKAM_1157</name>
</gene>
<comment type="function">
    <text evidence="6">Binds to the 23S rRNA.</text>
</comment>
<dbReference type="STRING" id="490899.DKAM_1157"/>
<dbReference type="NCBIfam" id="NF006343">
    <property type="entry name" value="PRK08570.1"/>
    <property type="match status" value="1"/>
</dbReference>
<dbReference type="GeneID" id="7171827"/>
<dbReference type="EMBL" id="CP001140">
    <property type="protein sequence ID" value="ACL11483.1"/>
    <property type="molecule type" value="Genomic_DNA"/>
</dbReference>
<accession>B8D5V2</accession>
<dbReference type="Pfam" id="PF25476">
    <property type="entry name" value="Ribosomal_L19e_C"/>
    <property type="match status" value="1"/>
</dbReference>
<dbReference type="InterPro" id="IPR035970">
    <property type="entry name" value="60S_ribosomal_eL19_sf"/>
</dbReference>
<reference evidence="8 9" key="1">
    <citation type="journal article" date="2009" name="J. Bacteriol.">
        <title>Complete genome sequence of the anaerobic, protein-degrading hyperthermophilic crenarchaeon Desulfurococcus kamchatkensis.</title>
        <authorList>
            <person name="Ravin N.V."/>
            <person name="Mardanov A.V."/>
            <person name="Beletsky A.V."/>
            <person name="Kublanov I.V."/>
            <person name="Kolganova T.V."/>
            <person name="Lebedinsky A.V."/>
            <person name="Chernyh N.A."/>
            <person name="Bonch-Osmolovskaya E.A."/>
            <person name="Skryabin K.G."/>
        </authorList>
    </citation>
    <scope>NUCLEOTIDE SEQUENCE [LARGE SCALE GENOMIC DNA]</scope>
    <source>
        <strain evidence="9">DSM 18924 / JCM 16383 / VKM B-2413 / 1221n</strain>
    </source>
</reference>